<proteinExistence type="predicted"/>
<accession>A0A8S5QFR7</accession>
<dbReference type="EMBL" id="BK015651">
    <property type="protein sequence ID" value="DAE18103.1"/>
    <property type="molecule type" value="Genomic_DNA"/>
</dbReference>
<protein>
    <submittedName>
        <fullName evidence="1">Uncharacterized protein</fullName>
    </submittedName>
</protein>
<evidence type="ECO:0000313" key="1">
    <source>
        <dbReference type="EMBL" id="DAE18103.1"/>
    </source>
</evidence>
<organism evidence="1">
    <name type="scientific">Siphoviridae sp. ctEBu1</name>
    <dbReference type="NCBI Taxonomy" id="2825393"/>
    <lineage>
        <taxon>Viruses</taxon>
        <taxon>Duplodnaviria</taxon>
        <taxon>Heunggongvirae</taxon>
        <taxon>Uroviricota</taxon>
        <taxon>Caudoviricetes</taxon>
    </lineage>
</organism>
<reference evidence="1" key="1">
    <citation type="journal article" date="2021" name="Proc. Natl. Acad. Sci. U.S.A.">
        <title>A Catalog of Tens of Thousands of Viruses from Human Metagenomes Reveals Hidden Associations with Chronic Diseases.</title>
        <authorList>
            <person name="Tisza M.J."/>
            <person name="Buck C.B."/>
        </authorList>
    </citation>
    <scope>NUCLEOTIDE SEQUENCE</scope>
    <source>
        <strain evidence="1">CtEBu1</strain>
    </source>
</reference>
<sequence length="71" mass="8403">MDEMRLESKFTTMIASKFAKKMVRDKLGYDVDIRLNRLRTTVMEDKMHVELNVDLELTKEELDRLLKSIGL</sequence>
<name>A0A8S5QFR7_9CAUD</name>